<dbReference type="Proteomes" id="UP000478052">
    <property type="component" value="Unassembled WGS sequence"/>
</dbReference>
<evidence type="ECO:0000313" key="1">
    <source>
        <dbReference type="EMBL" id="KAF0750945.1"/>
    </source>
</evidence>
<dbReference type="EMBL" id="VUJU01005535">
    <property type="protein sequence ID" value="KAF0750945.1"/>
    <property type="molecule type" value="Genomic_DNA"/>
</dbReference>
<organism evidence="1 2">
    <name type="scientific">Aphis craccivora</name>
    <name type="common">Cowpea aphid</name>
    <dbReference type="NCBI Taxonomy" id="307492"/>
    <lineage>
        <taxon>Eukaryota</taxon>
        <taxon>Metazoa</taxon>
        <taxon>Ecdysozoa</taxon>
        <taxon>Arthropoda</taxon>
        <taxon>Hexapoda</taxon>
        <taxon>Insecta</taxon>
        <taxon>Pterygota</taxon>
        <taxon>Neoptera</taxon>
        <taxon>Paraneoptera</taxon>
        <taxon>Hemiptera</taxon>
        <taxon>Sternorrhyncha</taxon>
        <taxon>Aphidomorpha</taxon>
        <taxon>Aphidoidea</taxon>
        <taxon>Aphididae</taxon>
        <taxon>Aphidini</taxon>
        <taxon>Aphis</taxon>
        <taxon>Aphis</taxon>
    </lineage>
</organism>
<keyword evidence="2" id="KW-1185">Reference proteome</keyword>
<gene>
    <name evidence="1" type="ORF">FWK35_00035606</name>
</gene>
<feature type="non-terminal residue" evidence="1">
    <location>
        <position position="1"/>
    </location>
</feature>
<evidence type="ECO:0000313" key="2">
    <source>
        <dbReference type="Proteomes" id="UP000478052"/>
    </source>
</evidence>
<sequence>TIWAYYYAYTYVQRNILRYKVPIHIAQYNRLPTMSDVTEVISLCIHVRVQRYDDDVCACAHCGEHNTSVTGPDHPAHTYRAVARRLRCTLSACARPMEIVRRGRVLPSLLHGPQDTGTACVSFMPVVPTSYNVLPVYTVCTHRSG</sequence>
<comment type="caution">
    <text evidence="1">The sequence shown here is derived from an EMBL/GenBank/DDBJ whole genome shotgun (WGS) entry which is preliminary data.</text>
</comment>
<accession>A0A6G0Y8C8</accession>
<protein>
    <submittedName>
        <fullName evidence="1">Uncharacterized protein</fullName>
    </submittedName>
</protein>
<dbReference type="AlphaFoldDB" id="A0A6G0Y8C8"/>
<reference evidence="1 2" key="1">
    <citation type="submission" date="2019-08" db="EMBL/GenBank/DDBJ databases">
        <title>Whole genome of Aphis craccivora.</title>
        <authorList>
            <person name="Voronova N.V."/>
            <person name="Shulinski R.S."/>
            <person name="Bandarenka Y.V."/>
            <person name="Zhorov D.G."/>
            <person name="Warner D."/>
        </authorList>
    </citation>
    <scope>NUCLEOTIDE SEQUENCE [LARGE SCALE GENOMIC DNA]</scope>
    <source>
        <strain evidence="1">180601</strain>
        <tissue evidence="1">Whole Body</tissue>
    </source>
</reference>
<proteinExistence type="predicted"/>
<name>A0A6G0Y8C8_APHCR</name>